<evidence type="ECO:0000313" key="6">
    <source>
        <dbReference type="Proteomes" id="UP000293852"/>
    </source>
</evidence>
<dbReference type="Gene3D" id="3.30.450.40">
    <property type="match status" value="1"/>
</dbReference>
<organism evidence="5 6">
    <name type="scientific">Xylanimonas ulmi</name>
    <dbReference type="NCBI Taxonomy" id="228973"/>
    <lineage>
        <taxon>Bacteria</taxon>
        <taxon>Bacillati</taxon>
        <taxon>Actinomycetota</taxon>
        <taxon>Actinomycetes</taxon>
        <taxon>Micrococcales</taxon>
        <taxon>Promicromonosporaceae</taxon>
        <taxon>Xylanimonas</taxon>
    </lineage>
</organism>
<dbReference type="Pfam" id="PF01590">
    <property type="entry name" value="GAF"/>
    <property type="match status" value="1"/>
</dbReference>
<reference evidence="5 6" key="1">
    <citation type="submission" date="2019-02" db="EMBL/GenBank/DDBJ databases">
        <title>Sequencing the genomes of 1000 actinobacteria strains.</title>
        <authorList>
            <person name="Klenk H.-P."/>
        </authorList>
    </citation>
    <scope>NUCLEOTIDE SEQUENCE [LARGE SCALE GENOMIC DNA]</scope>
    <source>
        <strain evidence="5 6">DSM 16932</strain>
    </source>
</reference>
<dbReference type="SUPFAM" id="SSF81606">
    <property type="entry name" value="PP2C-like"/>
    <property type="match status" value="1"/>
</dbReference>
<evidence type="ECO:0000259" key="3">
    <source>
        <dbReference type="SMART" id="SM00065"/>
    </source>
</evidence>
<name>A0A4Q7M5P7_9MICO</name>
<dbReference type="SMART" id="SM00065">
    <property type="entry name" value="GAF"/>
    <property type="match status" value="1"/>
</dbReference>
<dbReference type="Pfam" id="PF07228">
    <property type="entry name" value="SpoIIE"/>
    <property type="match status" value="1"/>
</dbReference>
<keyword evidence="1" id="KW-0378">Hydrolase</keyword>
<keyword evidence="6" id="KW-1185">Reference proteome</keyword>
<dbReference type="InterPro" id="IPR052016">
    <property type="entry name" value="Bact_Sigma-Reg"/>
</dbReference>
<dbReference type="SUPFAM" id="SSF55781">
    <property type="entry name" value="GAF domain-like"/>
    <property type="match status" value="1"/>
</dbReference>
<dbReference type="EMBL" id="SGWX01000001">
    <property type="protein sequence ID" value="RZS61908.1"/>
    <property type="molecule type" value="Genomic_DNA"/>
</dbReference>
<dbReference type="InterPro" id="IPR001932">
    <property type="entry name" value="PPM-type_phosphatase-like_dom"/>
</dbReference>
<feature type="domain" description="PPM-type phosphatase" evidence="4">
    <location>
        <begin position="177"/>
        <end position="388"/>
    </location>
</feature>
<dbReference type="InterPro" id="IPR036457">
    <property type="entry name" value="PPM-type-like_dom_sf"/>
</dbReference>
<dbReference type="InterPro" id="IPR003018">
    <property type="entry name" value="GAF"/>
</dbReference>
<feature type="domain" description="GAF" evidence="3">
    <location>
        <begin position="21"/>
        <end position="163"/>
    </location>
</feature>
<dbReference type="Proteomes" id="UP000293852">
    <property type="component" value="Unassembled WGS sequence"/>
</dbReference>
<evidence type="ECO:0000259" key="4">
    <source>
        <dbReference type="SMART" id="SM00331"/>
    </source>
</evidence>
<sequence>MPGGEPAVATQTDDAERLAEAAGARYDRVVRLAQAIFGAPIVALNLIGARGQVTVAAVGAYTQRLPLDASICASTVLRDDVVEIADLRQDPRFRDFPMVVGPPRVRFYAGVPLRGAGGRNVGVLCMLDLVPRELGATQREMLADLGAMVERELAVQDEMLRAGEVQRLLLPNEPPALPGVEAAGRVQPAREAGGDFFDWQVVGARGARDELQVVLGDVMGKGLAASLIASEIRAVLGTHSTYVALDEAVRRTSEATAHDLESNGRFVTLWGGRLDPIDGTLHYVDAGHGLAALASSRGVRRLAQEHLPLGMPVASRWTQASAVMAPDETLVVVSDGVLDVFGDLGVALDAVRELTVTGASCGVVVDSIVEQAAGRGATDDVAAVAVRRTARQESRGVARGEDRGEGRTA</sequence>
<evidence type="ECO:0000313" key="5">
    <source>
        <dbReference type="EMBL" id="RZS61908.1"/>
    </source>
</evidence>
<proteinExistence type="predicted"/>
<dbReference type="InterPro" id="IPR029016">
    <property type="entry name" value="GAF-like_dom_sf"/>
</dbReference>
<dbReference type="Gene3D" id="3.60.40.10">
    <property type="entry name" value="PPM-type phosphatase domain"/>
    <property type="match status" value="1"/>
</dbReference>
<dbReference type="PANTHER" id="PTHR43156">
    <property type="entry name" value="STAGE II SPORULATION PROTEIN E-RELATED"/>
    <property type="match status" value="1"/>
</dbReference>
<dbReference type="GO" id="GO:0016791">
    <property type="term" value="F:phosphatase activity"/>
    <property type="evidence" value="ECO:0007669"/>
    <property type="project" value="TreeGrafter"/>
</dbReference>
<dbReference type="AlphaFoldDB" id="A0A4Q7M5P7"/>
<dbReference type="SMART" id="SM00331">
    <property type="entry name" value="PP2C_SIG"/>
    <property type="match status" value="1"/>
</dbReference>
<feature type="region of interest" description="Disordered" evidence="2">
    <location>
        <begin position="390"/>
        <end position="409"/>
    </location>
</feature>
<comment type="caution">
    <text evidence="5">The sequence shown here is derived from an EMBL/GenBank/DDBJ whole genome shotgun (WGS) entry which is preliminary data.</text>
</comment>
<dbReference type="OrthoDB" id="9151676at2"/>
<evidence type="ECO:0000256" key="1">
    <source>
        <dbReference type="ARBA" id="ARBA00022801"/>
    </source>
</evidence>
<gene>
    <name evidence="5" type="ORF">EV386_2222</name>
</gene>
<evidence type="ECO:0000256" key="2">
    <source>
        <dbReference type="SAM" id="MobiDB-lite"/>
    </source>
</evidence>
<accession>A0A4Q7M5P7</accession>
<dbReference type="PANTHER" id="PTHR43156:SF2">
    <property type="entry name" value="STAGE II SPORULATION PROTEIN E"/>
    <property type="match status" value="1"/>
</dbReference>
<protein>
    <submittedName>
        <fullName evidence="5">Serine phosphatase RsbU (Regulator of sigma subunit)</fullName>
    </submittedName>
</protein>